<dbReference type="KEGG" id="pkz:C5L36_0B08190"/>
<evidence type="ECO:0000313" key="1">
    <source>
        <dbReference type="EMBL" id="AWU75573.1"/>
    </source>
</evidence>
<dbReference type="RefSeq" id="XP_029321050.1">
    <property type="nucleotide sequence ID" value="XM_029465191.1"/>
</dbReference>
<name>A0A2U9R2R5_PICKU</name>
<reference evidence="1 2" key="1">
    <citation type="submission" date="2018-06" db="EMBL/GenBank/DDBJ databases">
        <title>Population genomics shows no distinction between pathogenic Candida krusei and environmental Pichia kudriavzevii: One species, four names.</title>
        <authorList>
            <person name="Douglass A.P."/>
            <person name="Offei B."/>
            <person name="Braun-Galleani S."/>
            <person name="Coughlan A.Y."/>
            <person name="Martos A."/>
            <person name="Ortiz-Merino R.A."/>
            <person name="Byrne K.P."/>
            <person name="Wolfe K.H."/>
        </authorList>
    </citation>
    <scope>NUCLEOTIDE SEQUENCE [LARGE SCALE GENOMIC DNA]</scope>
    <source>
        <strain evidence="1 2">CBS573</strain>
    </source>
</reference>
<protein>
    <submittedName>
        <fullName evidence="1">Uncharacterized protein</fullName>
    </submittedName>
</protein>
<accession>A0A2U9R2R5</accession>
<evidence type="ECO:0000313" key="2">
    <source>
        <dbReference type="Proteomes" id="UP000249293"/>
    </source>
</evidence>
<dbReference type="EMBL" id="CP028774">
    <property type="protein sequence ID" value="AWU75573.1"/>
    <property type="molecule type" value="Genomic_DNA"/>
</dbReference>
<sequence length="166" mass="18613">MELTRIHNPLELQRGRIVVWASGLNGLQQQVTAPSMALSLSYPYKRFVSGAVVYYSETVKYLAIYTIGIYLRPTAVSLASLHRCSWSVTLFEVSSTRLHNGQDRTVPCVSLCIYRSTTTPCSYRVLAHAVPSTIPSQCFWCVLSVLLVCSFSWQSSPSNHRHDSHT</sequence>
<dbReference type="GeneID" id="40383338"/>
<gene>
    <name evidence="1" type="ORF">C5L36_0B08190</name>
</gene>
<dbReference type="VEuPathDB" id="FungiDB:C5L36_0B08190"/>
<organism evidence="1 2">
    <name type="scientific">Pichia kudriavzevii</name>
    <name type="common">Yeast</name>
    <name type="synonym">Issatchenkia orientalis</name>
    <dbReference type="NCBI Taxonomy" id="4909"/>
    <lineage>
        <taxon>Eukaryota</taxon>
        <taxon>Fungi</taxon>
        <taxon>Dikarya</taxon>
        <taxon>Ascomycota</taxon>
        <taxon>Saccharomycotina</taxon>
        <taxon>Pichiomycetes</taxon>
        <taxon>Pichiales</taxon>
        <taxon>Pichiaceae</taxon>
        <taxon>Pichia</taxon>
    </lineage>
</organism>
<dbReference type="AlphaFoldDB" id="A0A2U9R2R5"/>
<keyword evidence="2" id="KW-1185">Reference proteome</keyword>
<dbReference type="Proteomes" id="UP000249293">
    <property type="component" value="Chromosome 2"/>
</dbReference>
<proteinExistence type="predicted"/>